<comment type="catalytic activity">
    <reaction evidence="11">
        <text>Hydrolysis of terminal, non-reducing alpha-D-galactose residues in alpha-D-galactosides, including galactose oligosaccharides, galactomannans and galactolipids.</text>
        <dbReference type="EC" id="3.2.1.22"/>
    </reaction>
</comment>
<keyword evidence="9 11" id="KW-0326">Glycosidase</keyword>
<evidence type="ECO:0000259" key="13">
    <source>
        <dbReference type="SMART" id="SM00776"/>
    </source>
</evidence>
<evidence type="ECO:0000256" key="7">
    <source>
        <dbReference type="ARBA" id="ARBA00023180"/>
    </source>
</evidence>
<dbReference type="InterPro" id="IPR002241">
    <property type="entry name" value="Glyco_hydro_27"/>
</dbReference>
<name>A0A4Q7J9I7_9PSEU</name>
<dbReference type="PROSITE" id="PS51257">
    <property type="entry name" value="PROKAR_LIPOPROTEIN"/>
    <property type="match status" value="1"/>
</dbReference>
<gene>
    <name evidence="14" type="ORF">EWH70_12115</name>
</gene>
<dbReference type="Proteomes" id="UP000292003">
    <property type="component" value="Unassembled WGS sequence"/>
</dbReference>
<keyword evidence="15" id="KW-1185">Reference proteome</keyword>
<dbReference type="InterPro" id="IPR013780">
    <property type="entry name" value="Glyco_hydro_b"/>
</dbReference>
<keyword evidence="5 11" id="KW-0378">Hydrolase</keyword>
<dbReference type="PANTHER" id="PTHR11452:SF75">
    <property type="entry name" value="ALPHA-GALACTOSIDASE MEL1"/>
    <property type="match status" value="1"/>
</dbReference>
<accession>A0A4Q7J9I7</accession>
<evidence type="ECO:0000313" key="15">
    <source>
        <dbReference type="Proteomes" id="UP000292003"/>
    </source>
</evidence>
<dbReference type="CDD" id="cd14792">
    <property type="entry name" value="GH27"/>
    <property type="match status" value="1"/>
</dbReference>
<feature type="domain" description="Glycosyl hydrolase family 98 putative carbohydrate-binding module" evidence="13">
    <location>
        <begin position="498"/>
        <end position="656"/>
    </location>
</feature>
<organism evidence="14 15">
    <name type="scientific">Amycolatopsis suaedae</name>
    <dbReference type="NCBI Taxonomy" id="2510978"/>
    <lineage>
        <taxon>Bacteria</taxon>
        <taxon>Bacillati</taxon>
        <taxon>Actinomycetota</taxon>
        <taxon>Actinomycetes</taxon>
        <taxon>Pseudonocardiales</taxon>
        <taxon>Pseudonocardiaceae</taxon>
        <taxon>Amycolatopsis</taxon>
    </lineage>
</organism>
<comment type="caution">
    <text evidence="14">The sequence shown here is derived from an EMBL/GenBank/DDBJ whole genome shotgun (WGS) entry which is preliminary data.</text>
</comment>
<dbReference type="InterPro" id="IPR017853">
    <property type="entry name" value="GH"/>
</dbReference>
<proteinExistence type="inferred from homology"/>
<dbReference type="SUPFAM" id="SSF51445">
    <property type="entry name" value="(Trans)glycosidases"/>
    <property type="match status" value="1"/>
</dbReference>
<dbReference type="Gene3D" id="2.60.40.1180">
    <property type="entry name" value="Golgi alpha-mannosidase II"/>
    <property type="match status" value="1"/>
</dbReference>
<dbReference type="FunFam" id="3.20.20.70:FF:000197">
    <property type="entry name" value="Alpha-galactosidase"/>
    <property type="match status" value="1"/>
</dbReference>
<evidence type="ECO:0000256" key="8">
    <source>
        <dbReference type="ARBA" id="ARBA00023277"/>
    </source>
</evidence>
<comment type="subcellular location">
    <subcellularLocation>
        <location evidence="1">Secreted</location>
    </subcellularLocation>
</comment>
<dbReference type="SUPFAM" id="SSF49785">
    <property type="entry name" value="Galactose-binding domain-like"/>
    <property type="match status" value="1"/>
</dbReference>
<dbReference type="Gene3D" id="2.60.120.1060">
    <property type="entry name" value="NPCBM/NEW2 domain"/>
    <property type="match status" value="1"/>
</dbReference>
<evidence type="ECO:0000256" key="12">
    <source>
        <dbReference type="SAM" id="SignalP"/>
    </source>
</evidence>
<feature type="chain" id="PRO_5020926513" description="Alpha-galactosidase" evidence="12">
    <location>
        <begin position="30"/>
        <end position="659"/>
    </location>
</feature>
<dbReference type="SMART" id="SM00776">
    <property type="entry name" value="NPCBM"/>
    <property type="match status" value="1"/>
</dbReference>
<evidence type="ECO:0000256" key="1">
    <source>
        <dbReference type="ARBA" id="ARBA00004613"/>
    </source>
</evidence>
<dbReference type="Pfam" id="PF08305">
    <property type="entry name" value="NPCBM"/>
    <property type="match status" value="1"/>
</dbReference>
<protein>
    <recommendedName>
        <fullName evidence="11">Alpha-galactosidase</fullName>
        <ecNumber evidence="11">3.2.1.22</ecNumber>
    </recommendedName>
    <alternativeName>
        <fullName evidence="11">Melibiase</fullName>
    </alternativeName>
</protein>
<dbReference type="Gene3D" id="3.20.20.70">
    <property type="entry name" value="Aldolase class I"/>
    <property type="match status" value="1"/>
</dbReference>
<evidence type="ECO:0000256" key="3">
    <source>
        <dbReference type="ARBA" id="ARBA00022525"/>
    </source>
</evidence>
<dbReference type="InterPro" id="IPR041233">
    <property type="entry name" value="Melibiase_C"/>
</dbReference>
<dbReference type="InterPro" id="IPR038637">
    <property type="entry name" value="NPCBM_sf"/>
</dbReference>
<dbReference type="InterPro" id="IPR000111">
    <property type="entry name" value="Glyco_hydro_27/36_CS"/>
</dbReference>
<evidence type="ECO:0000313" key="14">
    <source>
        <dbReference type="EMBL" id="RZQ63889.1"/>
    </source>
</evidence>
<dbReference type="PANTHER" id="PTHR11452">
    <property type="entry name" value="ALPHA-GALACTOSIDASE/ALPHA-N-ACETYLGALACTOSAMINIDASE"/>
    <property type="match status" value="1"/>
</dbReference>
<dbReference type="Pfam" id="PF17801">
    <property type="entry name" value="Melibiase_C"/>
    <property type="match status" value="1"/>
</dbReference>
<evidence type="ECO:0000256" key="10">
    <source>
        <dbReference type="ARBA" id="ARBA00023326"/>
    </source>
</evidence>
<keyword evidence="10" id="KW-0624">Polysaccharide degradation</keyword>
<dbReference type="PROSITE" id="PS00512">
    <property type="entry name" value="ALPHA_GALACTOSIDASE"/>
    <property type="match status" value="1"/>
</dbReference>
<sequence>MPSVRKLRHGAVAVAAAVLAACLCPPAAAEPPPRLAAPPMGWNHWNRFRCDIDEQIIRDTADALVRSGLRDAGYRYVNVDDCWQAGARDSDGNLAADPVTFPAGIPALAAYVHERGLKFGIYTAVGDKTCEGRPASGGNYERDATTFARWGVDYVKLDWCGATGDPHALASEFRAALDATGRPVVLGVSRHGAPWTWPDRPADLWRTSADIDDRWHSMLRNAEEEAGLAGAAGPGRGWNDPDMLQIGNGGMSATEYRAHLSLWAVLAAPLLMGNDLRTMSPETVKILGNREVIAVDQDPLGKPGDRIRTDGGREVWARPLAGGDVAVALFNRGAHATEIRAAASEVGLPPAVGYRVRDLWTGRQGHSAGDLSADVPPHGAVLLRVSPGHHGPAWHTLSADAAYTEPGRPTPVTVRLGTSGRLPGVVTGLDLTAPEGWRVRRTDTGPPVAVPGRPATARFEVTPPEETAPGTATLRLSGRYDGRPVTADHAVVVPPAAPRGTGPLSRHPRVQEDNGWYLPMKIDRSFGPDDFCGDCPGGPLTIGGKRYATGLGTYASAQVSYYLGAACDTVRVAAGVDDEVLGMTWPGTHNVRGTAKFDLYADGRRVFGTGLMAAGTPAREATVDTRGVRELKLVSHSGGDGNFADHADWGDLTTTCAGS</sequence>
<dbReference type="Pfam" id="PF10633">
    <property type="entry name" value="NPCBM_assoc"/>
    <property type="match status" value="1"/>
</dbReference>
<evidence type="ECO:0000256" key="5">
    <source>
        <dbReference type="ARBA" id="ARBA00022801"/>
    </source>
</evidence>
<evidence type="ECO:0000256" key="6">
    <source>
        <dbReference type="ARBA" id="ARBA00023157"/>
    </source>
</evidence>
<dbReference type="EMBL" id="SFCC01000005">
    <property type="protein sequence ID" value="RZQ63889.1"/>
    <property type="molecule type" value="Genomic_DNA"/>
</dbReference>
<dbReference type="FunFam" id="2.60.40.1180:FF:000008">
    <property type="entry name" value="Alpha-galactosidase"/>
    <property type="match status" value="1"/>
</dbReference>
<keyword evidence="3" id="KW-0964">Secreted</keyword>
<dbReference type="InterPro" id="IPR018905">
    <property type="entry name" value="A-galactase_NEW3"/>
</dbReference>
<dbReference type="InterPro" id="IPR013222">
    <property type="entry name" value="Glyco_hyd_98_carb-bd"/>
</dbReference>
<feature type="signal peptide" evidence="12">
    <location>
        <begin position="1"/>
        <end position="29"/>
    </location>
</feature>
<keyword evidence="7" id="KW-0325">Glycoprotein</keyword>
<dbReference type="GO" id="GO:0004557">
    <property type="term" value="F:alpha-galactosidase activity"/>
    <property type="evidence" value="ECO:0007669"/>
    <property type="project" value="UniProtKB-EC"/>
</dbReference>
<dbReference type="AlphaFoldDB" id="A0A4Q7J9I7"/>
<evidence type="ECO:0000256" key="9">
    <source>
        <dbReference type="ARBA" id="ARBA00023295"/>
    </source>
</evidence>
<dbReference type="Pfam" id="PF16499">
    <property type="entry name" value="Melibiase_2"/>
    <property type="match status" value="1"/>
</dbReference>
<reference evidence="14 15" key="1">
    <citation type="submission" date="2019-02" db="EMBL/GenBank/DDBJ databases">
        <title>Draft genome sequence of Amycolatopsis sp. 8-3EHSu isolated from roots of Suaeda maritima.</title>
        <authorList>
            <person name="Duangmal K."/>
            <person name="Chantavorakit T."/>
        </authorList>
    </citation>
    <scope>NUCLEOTIDE SEQUENCE [LARGE SCALE GENOMIC DNA]</scope>
    <source>
        <strain evidence="14 15">8-3EHSu</strain>
    </source>
</reference>
<evidence type="ECO:0000256" key="4">
    <source>
        <dbReference type="ARBA" id="ARBA00022729"/>
    </source>
</evidence>
<dbReference type="InterPro" id="IPR013785">
    <property type="entry name" value="Aldolase_TIM"/>
</dbReference>
<comment type="similarity">
    <text evidence="2 11">Belongs to the glycosyl hydrolase 27 family.</text>
</comment>
<dbReference type="InterPro" id="IPR008979">
    <property type="entry name" value="Galactose-bd-like_sf"/>
</dbReference>
<evidence type="ECO:0000256" key="2">
    <source>
        <dbReference type="ARBA" id="ARBA00009743"/>
    </source>
</evidence>
<dbReference type="GO" id="GO:0005576">
    <property type="term" value="C:extracellular region"/>
    <property type="evidence" value="ECO:0007669"/>
    <property type="project" value="UniProtKB-SubCell"/>
</dbReference>
<keyword evidence="8" id="KW-0119">Carbohydrate metabolism</keyword>
<dbReference type="PRINTS" id="PR00740">
    <property type="entry name" value="GLHYDRLASE27"/>
</dbReference>
<dbReference type="EC" id="3.2.1.22" evidence="11"/>
<evidence type="ECO:0000256" key="11">
    <source>
        <dbReference type="RuleBase" id="RU361168"/>
    </source>
</evidence>
<keyword evidence="6 11" id="KW-1015">Disulfide bond</keyword>
<dbReference type="OrthoDB" id="9807519at2"/>
<dbReference type="GO" id="GO:0000272">
    <property type="term" value="P:polysaccharide catabolic process"/>
    <property type="evidence" value="ECO:0007669"/>
    <property type="project" value="UniProtKB-KW"/>
</dbReference>
<keyword evidence="4 12" id="KW-0732">Signal</keyword>
<dbReference type="SUPFAM" id="SSF51011">
    <property type="entry name" value="Glycosyl hydrolase domain"/>
    <property type="match status" value="1"/>
</dbReference>